<keyword evidence="2 4" id="KW-0328">Glycosyltransferase</keyword>
<proteinExistence type="inferred from homology"/>
<keyword evidence="6" id="KW-1185">Reference proteome</keyword>
<dbReference type="Pfam" id="PF00201">
    <property type="entry name" value="UDPGT"/>
    <property type="match status" value="1"/>
</dbReference>
<comment type="similarity">
    <text evidence="1 4">Belongs to the UDP-glycosyltransferase family.</text>
</comment>
<dbReference type="Proteomes" id="UP001231189">
    <property type="component" value="Unassembled WGS sequence"/>
</dbReference>
<dbReference type="GO" id="GO:0035251">
    <property type="term" value="F:UDP-glucosyltransferase activity"/>
    <property type="evidence" value="ECO:0007669"/>
    <property type="project" value="TreeGrafter"/>
</dbReference>
<evidence type="ECO:0000313" key="5">
    <source>
        <dbReference type="EMBL" id="KAK1666910.1"/>
    </source>
</evidence>
<evidence type="ECO:0000256" key="2">
    <source>
        <dbReference type="ARBA" id="ARBA00022676"/>
    </source>
</evidence>
<dbReference type="PANTHER" id="PTHR48047:SF45">
    <property type="entry name" value="SCOPOLETIN GLUCOSYLTRANSFERASE-LIKE"/>
    <property type="match status" value="1"/>
</dbReference>
<evidence type="ECO:0000256" key="1">
    <source>
        <dbReference type="ARBA" id="ARBA00009995"/>
    </source>
</evidence>
<evidence type="ECO:0000256" key="4">
    <source>
        <dbReference type="RuleBase" id="RU003718"/>
    </source>
</evidence>
<evidence type="ECO:0000313" key="6">
    <source>
        <dbReference type="Proteomes" id="UP001231189"/>
    </source>
</evidence>
<dbReference type="InterPro" id="IPR002213">
    <property type="entry name" value="UDP_glucos_trans"/>
</dbReference>
<dbReference type="PROSITE" id="PS00375">
    <property type="entry name" value="UDPGT"/>
    <property type="match status" value="1"/>
</dbReference>
<reference evidence="5" key="1">
    <citation type="submission" date="2023-07" db="EMBL/GenBank/DDBJ databases">
        <title>A chromosome-level genome assembly of Lolium multiflorum.</title>
        <authorList>
            <person name="Chen Y."/>
            <person name="Copetti D."/>
            <person name="Kolliker R."/>
            <person name="Studer B."/>
        </authorList>
    </citation>
    <scope>NUCLEOTIDE SEQUENCE</scope>
    <source>
        <strain evidence="5">02402/16</strain>
        <tissue evidence="5">Leaf</tissue>
    </source>
</reference>
<dbReference type="FunFam" id="3.40.50.2000:FF:000063">
    <property type="entry name" value="Glycosyltransferase"/>
    <property type="match status" value="1"/>
</dbReference>
<sequence>MAVTSQSDRGKFYQAVKQLREPFDRFLADSHPDAVMSDSFFDWSTDAAAEHGVPRLAFLGSSVFARSCSDSMLRNNPAETAPDDPDALVSLPGLPHHVKLRRCQMMDPAKRPEHWAMFKSLDAADQRSFGEVINSFHDLELDYVGRALLDCLRWLDTKQPGSVYVSFGTMTSFAPSELHQLARGLDLSGKNFMWMIARSGPDSSEWMPEGFAELIACGNRGFIIRGWAPQMLILNHPALGGFVTHCGWNSTLEAVSAGVPMVTWPRYADQFYNEKLVVEVLNVGVSVGAKDYASAMEAHEVIAGEVIAESIGRLMGGSEEGDTIQKRAKGLCVEARKAVENGGSSHSDVGRHVDELMARRSRVKVGEDISTN</sequence>
<dbReference type="AlphaFoldDB" id="A0AAD8WP38"/>
<comment type="caution">
    <text evidence="5">The sequence shown here is derived from an EMBL/GenBank/DDBJ whole genome shotgun (WGS) entry which is preliminary data.</text>
</comment>
<gene>
    <name evidence="5" type="ORF">QYE76_055069</name>
</gene>
<dbReference type="SUPFAM" id="SSF53756">
    <property type="entry name" value="UDP-Glycosyltransferase/glycogen phosphorylase"/>
    <property type="match status" value="1"/>
</dbReference>
<organism evidence="5 6">
    <name type="scientific">Lolium multiflorum</name>
    <name type="common">Italian ryegrass</name>
    <name type="synonym">Lolium perenne subsp. multiflorum</name>
    <dbReference type="NCBI Taxonomy" id="4521"/>
    <lineage>
        <taxon>Eukaryota</taxon>
        <taxon>Viridiplantae</taxon>
        <taxon>Streptophyta</taxon>
        <taxon>Embryophyta</taxon>
        <taxon>Tracheophyta</taxon>
        <taxon>Spermatophyta</taxon>
        <taxon>Magnoliopsida</taxon>
        <taxon>Liliopsida</taxon>
        <taxon>Poales</taxon>
        <taxon>Poaceae</taxon>
        <taxon>BOP clade</taxon>
        <taxon>Pooideae</taxon>
        <taxon>Poodae</taxon>
        <taxon>Poeae</taxon>
        <taxon>Poeae Chloroplast Group 2 (Poeae type)</taxon>
        <taxon>Loliodinae</taxon>
        <taxon>Loliinae</taxon>
        <taxon>Lolium</taxon>
    </lineage>
</organism>
<evidence type="ECO:0000256" key="3">
    <source>
        <dbReference type="ARBA" id="ARBA00022679"/>
    </source>
</evidence>
<accession>A0AAD8WP38</accession>
<dbReference type="CDD" id="cd03784">
    <property type="entry name" value="GT1_Gtf-like"/>
    <property type="match status" value="1"/>
</dbReference>
<dbReference type="PANTHER" id="PTHR48047">
    <property type="entry name" value="GLYCOSYLTRANSFERASE"/>
    <property type="match status" value="1"/>
</dbReference>
<name>A0AAD8WP38_LOLMU</name>
<keyword evidence="3 4" id="KW-0808">Transferase</keyword>
<protein>
    <recommendedName>
        <fullName evidence="7">UDP-glycosyltransferases domain-containing protein</fullName>
    </recommendedName>
</protein>
<dbReference type="EMBL" id="JAUUTY010000003">
    <property type="protein sequence ID" value="KAK1666910.1"/>
    <property type="molecule type" value="Genomic_DNA"/>
</dbReference>
<evidence type="ECO:0008006" key="7">
    <source>
        <dbReference type="Google" id="ProtNLM"/>
    </source>
</evidence>
<dbReference type="Gene3D" id="3.40.50.2000">
    <property type="entry name" value="Glycogen Phosphorylase B"/>
    <property type="match status" value="3"/>
</dbReference>
<dbReference type="InterPro" id="IPR035595">
    <property type="entry name" value="UDP_glycos_trans_CS"/>
</dbReference>